<reference evidence="2 3" key="1">
    <citation type="submission" date="2019-09" db="EMBL/GenBank/DDBJ databases">
        <title>Complete genome sequence of Francisella marina E103-15.</title>
        <authorList>
            <person name="Tekedar H.C."/>
            <person name="Griffin M.J."/>
            <person name="Waldbieser G.C."/>
            <person name="Soto E."/>
        </authorList>
    </citation>
    <scope>NUCLEOTIDE SEQUENCE [LARGE SCALE GENOMIC DNA]</scope>
    <source>
        <strain evidence="2 3">E103-15</strain>
    </source>
</reference>
<dbReference type="Proteomes" id="UP000322509">
    <property type="component" value="Chromosome"/>
</dbReference>
<evidence type="ECO:0000313" key="2">
    <source>
        <dbReference type="EMBL" id="QEO57559.1"/>
    </source>
</evidence>
<proteinExistence type="predicted"/>
<feature type="transmembrane region" description="Helical" evidence="1">
    <location>
        <begin position="357"/>
        <end position="381"/>
    </location>
</feature>
<sequence length="569" mass="61361">MATLSSLNIPILFTGKLDKLKQLQTGIKSATQNIAKYTAVATASAGAIGAMVSANLRGNQELINQAKAIGIATDELQKLQYAGEQFNVDKGDVTSSLENLTTKIGEASVKGSEDFARLGVSVRDSITGSVKSTEDVLDDLVTRFKSGDFSNAQIKSFSETLGLDDNFIRNVVSSEKTLSEFKKEAEDLFLINKDDEKKVLSFNRSLSKSLMAFEGLRTQISIALAPAMEGLSDKFLNLIKDNKDLINKGIKQSIDFITKMTKVAFNLGSNISSLITNTIGWKVALTALLAVFAPVKTIIAGVVLLVEDLYTAFKGGKSIIGGDAGILPQMTALSALLGGALFAGLKAIKVAMLAVNVVMRANPIGLVITAIGGLIAIGWTFKDEIISAFKTAFDWITDKFTKLVKWFTDKIETIKKGFNAVKSIFVDEDLSQGQGNADRGEIIKDKLIEAGAINSEFASNDEIENLKTFNKELEKLSKQDVLDLLATKDVDSQIQSKLMSRLQQQSITNQAFNNTSNNSTFNNNQNVNINVSGTNAKAIADNVIRGIPKVTSSQSQMKHVSYMNAGGGY</sequence>
<keyword evidence="1" id="KW-1133">Transmembrane helix</keyword>
<evidence type="ECO:0000313" key="3">
    <source>
        <dbReference type="Proteomes" id="UP000322509"/>
    </source>
</evidence>
<keyword evidence="1" id="KW-0812">Transmembrane</keyword>
<organism evidence="2 3">
    <name type="scientific">Francisella marina</name>
    <dbReference type="NCBI Taxonomy" id="2249302"/>
    <lineage>
        <taxon>Bacteria</taxon>
        <taxon>Pseudomonadati</taxon>
        <taxon>Pseudomonadota</taxon>
        <taxon>Gammaproteobacteria</taxon>
        <taxon>Thiotrichales</taxon>
        <taxon>Francisellaceae</taxon>
        <taxon>Francisella</taxon>
    </lineage>
</organism>
<protein>
    <recommendedName>
        <fullName evidence="4">Phage tail tape measure protein</fullName>
    </recommendedName>
</protein>
<dbReference type="EMBL" id="CP043550">
    <property type="protein sequence ID" value="QEO57559.1"/>
    <property type="molecule type" value="Genomic_DNA"/>
</dbReference>
<gene>
    <name evidence="2" type="ORF">F0R74_06725</name>
</gene>
<keyword evidence="3" id="KW-1185">Reference proteome</keyword>
<feature type="transmembrane region" description="Helical" evidence="1">
    <location>
        <begin position="283"/>
        <end position="306"/>
    </location>
</feature>
<dbReference type="RefSeq" id="WP_149368739.1">
    <property type="nucleotide sequence ID" value="NZ_CP043550.1"/>
</dbReference>
<evidence type="ECO:0000256" key="1">
    <source>
        <dbReference type="SAM" id="Phobius"/>
    </source>
</evidence>
<evidence type="ECO:0008006" key="4">
    <source>
        <dbReference type="Google" id="ProtNLM"/>
    </source>
</evidence>
<accession>A0ABX5ZJJ6</accession>
<name>A0ABX5ZJJ6_9GAMM</name>
<feature type="transmembrane region" description="Helical" evidence="1">
    <location>
        <begin position="326"/>
        <end position="345"/>
    </location>
</feature>
<keyword evidence="1" id="KW-0472">Membrane</keyword>